<organism evidence="3 4">
    <name type="scientific">Streptococcus oralis</name>
    <dbReference type="NCBI Taxonomy" id="1303"/>
    <lineage>
        <taxon>Bacteria</taxon>
        <taxon>Bacillati</taxon>
        <taxon>Bacillota</taxon>
        <taxon>Bacilli</taxon>
        <taxon>Lactobacillales</taxon>
        <taxon>Streptococcaceae</taxon>
        <taxon>Streptococcus</taxon>
    </lineage>
</organism>
<keyword evidence="1" id="KW-1133">Transmembrane helix</keyword>
<dbReference type="Pfam" id="PF24547">
    <property type="entry name" value="DUF7601"/>
    <property type="match status" value="2"/>
</dbReference>
<evidence type="ECO:0000256" key="1">
    <source>
        <dbReference type="SAM" id="Phobius"/>
    </source>
</evidence>
<dbReference type="InterPro" id="IPR002035">
    <property type="entry name" value="VWF_A"/>
</dbReference>
<comment type="caution">
    <text evidence="3">The sequence shown here is derived from an EMBL/GenBank/DDBJ whole genome shotgun (WGS) entry which is preliminary data.</text>
</comment>
<dbReference type="PROSITE" id="PS50234">
    <property type="entry name" value="VWFA"/>
    <property type="match status" value="1"/>
</dbReference>
<dbReference type="Gene3D" id="3.40.50.410">
    <property type="entry name" value="von Willebrand factor, type A domain"/>
    <property type="match status" value="1"/>
</dbReference>
<evidence type="ECO:0000313" key="4">
    <source>
        <dbReference type="Proteomes" id="UP000070220"/>
    </source>
</evidence>
<dbReference type="Proteomes" id="UP000070220">
    <property type="component" value="Unassembled WGS sequence"/>
</dbReference>
<protein>
    <submittedName>
        <fullName evidence="3">Fibronectin-binding protein</fullName>
    </submittedName>
</protein>
<keyword evidence="1" id="KW-0812">Transmembrane</keyword>
<name>A0A139Q966_STROR</name>
<gene>
    <name evidence="3" type="ORF">SORDD30_00690</name>
</gene>
<sequence length="864" mass="96002">MNIRFDFKKVQIIARRLVILLAILFLCAPISLLNADSTTEPQTTLHKTITPISGQDDKYELSLDITSKLGTETQTDPLDVVLVADLSGSMSKRDVPSSTGRTITRLDALKNTLKGTRDRQGLIDTILSNSNNRLSMVGFGGKIDNKFAEQAWNSYYRKWEWGYRYWPYEERTAFYDGVSPWDDAETILNWNNDASGSKTAVSNMRIAGGQSIGTESGIGTGTNISAGIRIANQLIDSARPNAKKVVIVLSDGFANMYYNDSGYTVYNYNNQDGSETAPDWFWNNLDVSINNLAYSLAPKLAGFYSIKFRYSNNVDSITSLQYYIRYHNSSIPNEILSANNEEQLRDSFKDITDKILPLGIHHVTIKDVLSKYVQLLPNGSSELRVVKEKDGSSETLSNEQVTFETKTSSEGLVEVTANFSPNYSLEDGARYVLKFKVTSSQDALDAIAGDKKLEAGDAEGSDVNKLYSNKGASVTYSYGIGTSQTKTKEYSDNPTFKPSDPLTVPVEVEWQGVTGARTVVTADQPSNVELKLVQKNKNGGSDNQEYRKINVNVRKNVSNETRNFEKVAKGYQYDLIAPDVPAFTKEIKNVGTETNPSFKVIYKQLPSLTIKKVLEAENNLNKEFRIKVKLTSPDSKPLNGTFGEITVVNGEAEIRVEKRKRWKGILSYLPRGTHYKVEEEAASTNGYHVTYENQEGDLNKDETSTVTNHKLPSLSVTKKVTGVFANLLKSFKITINIRDAQNSPLNGTYTATVNNKRTPLQFTNGRASIDLNKDQTIKIDGLPLNSHYTIEEDTNSSLGYQVTYENQEGKLDGDKSATITNNKNSVPETGVDFLSSTLVLGIILPLGGIFFTILLGYLVVHRRK</sequence>
<evidence type="ECO:0000259" key="2">
    <source>
        <dbReference type="PROSITE" id="PS50234"/>
    </source>
</evidence>
<accession>A0A139Q966</accession>
<dbReference type="InterPro" id="IPR055382">
    <property type="entry name" value="DUF7601"/>
</dbReference>
<dbReference type="Pfam" id="PF24558">
    <property type="entry name" value="DUF7604"/>
    <property type="match status" value="1"/>
</dbReference>
<dbReference type="InterPro" id="IPR036465">
    <property type="entry name" value="vWFA_dom_sf"/>
</dbReference>
<feature type="transmembrane region" description="Helical" evidence="1">
    <location>
        <begin position="833"/>
        <end position="860"/>
    </location>
</feature>
<dbReference type="AlphaFoldDB" id="A0A139Q966"/>
<dbReference type="PATRIC" id="fig|1303.83.peg.729"/>
<proteinExistence type="predicted"/>
<dbReference type="SUPFAM" id="SSF53300">
    <property type="entry name" value="vWA-like"/>
    <property type="match status" value="1"/>
</dbReference>
<dbReference type="CDD" id="cd00198">
    <property type="entry name" value="vWFA"/>
    <property type="match status" value="1"/>
</dbReference>
<dbReference type="InterPro" id="IPR055384">
    <property type="entry name" value="DUF7604"/>
</dbReference>
<keyword evidence="1" id="KW-0472">Membrane</keyword>
<feature type="domain" description="VWFA" evidence="2">
    <location>
        <begin position="79"/>
        <end position="355"/>
    </location>
</feature>
<dbReference type="RefSeq" id="WP_061421059.1">
    <property type="nucleotide sequence ID" value="NZ_KQ970370.1"/>
</dbReference>
<dbReference type="EMBL" id="LQRP01000030">
    <property type="protein sequence ID" value="KXT99105.1"/>
    <property type="molecule type" value="Genomic_DNA"/>
</dbReference>
<dbReference type="Gene3D" id="2.60.40.1140">
    <property type="entry name" value="Collagen-binding surface protein Cna, B-type domain"/>
    <property type="match status" value="2"/>
</dbReference>
<reference evidence="3 4" key="1">
    <citation type="submission" date="2016-01" db="EMBL/GenBank/DDBJ databases">
        <title>Highly variable Streptococcus oralis are common among viridans streptococci isolated from primates.</title>
        <authorList>
            <person name="Denapaite D."/>
            <person name="Rieger M."/>
            <person name="Koendgen S."/>
            <person name="Brueckner R."/>
            <person name="Ochigava I."/>
            <person name="Kappeler P."/>
            <person name="Maetz-Rensing K."/>
            <person name="Leendertz F."/>
            <person name="Hakenbeck R."/>
        </authorList>
    </citation>
    <scope>NUCLEOTIDE SEQUENCE [LARGE SCALE GENOMIC DNA]</scope>
    <source>
        <strain evidence="3 4">DD30</strain>
    </source>
</reference>
<evidence type="ECO:0000313" key="3">
    <source>
        <dbReference type="EMBL" id="KXT99105.1"/>
    </source>
</evidence>